<name>A0A1W6WIV7_BACTU</name>
<keyword evidence="1" id="KW-0812">Transmembrane</keyword>
<evidence type="ECO:0000259" key="2">
    <source>
        <dbReference type="Pfam" id="PF04892"/>
    </source>
</evidence>
<evidence type="ECO:0000313" key="3">
    <source>
        <dbReference type="EMBL" id="ARP56440.1"/>
    </source>
</evidence>
<keyword evidence="1" id="KW-1133">Transmembrane helix</keyword>
<accession>A0A1W6WIV7</accession>
<organism evidence="3 4">
    <name type="scientific">Bacillus thuringiensis</name>
    <dbReference type="NCBI Taxonomy" id="1428"/>
    <lineage>
        <taxon>Bacteria</taxon>
        <taxon>Bacillati</taxon>
        <taxon>Bacillota</taxon>
        <taxon>Bacilli</taxon>
        <taxon>Bacillales</taxon>
        <taxon>Bacillaceae</taxon>
        <taxon>Bacillus</taxon>
        <taxon>Bacillus cereus group</taxon>
    </lineage>
</organism>
<dbReference type="Proteomes" id="UP000194143">
    <property type="component" value="Chromosome"/>
</dbReference>
<feature type="transmembrane region" description="Helical" evidence="1">
    <location>
        <begin position="199"/>
        <end position="215"/>
    </location>
</feature>
<dbReference type="GeneID" id="67465554"/>
<dbReference type="InterPro" id="IPR047928">
    <property type="entry name" value="Perm_prefix_1"/>
</dbReference>
<feature type="domain" description="VanZ-like" evidence="2">
    <location>
        <begin position="105"/>
        <end position="239"/>
    </location>
</feature>
<evidence type="ECO:0000256" key="1">
    <source>
        <dbReference type="SAM" id="Phobius"/>
    </source>
</evidence>
<evidence type="ECO:0000313" key="4">
    <source>
        <dbReference type="Proteomes" id="UP000194143"/>
    </source>
</evidence>
<dbReference type="Pfam" id="PF04892">
    <property type="entry name" value="VanZ"/>
    <property type="match status" value="1"/>
</dbReference>
<protein>
    <submittedName>
        <fullName evidence="3">VanZ family protein</fullName>
    </submittedName>
</protein>
<proteinExistence type="predicted"/>
<dbReference type="RefSeq" id="WP_001288379.1">
    <property type="nucleotide sequence ID" value="NZ_CP021061.1"/>
</dbReference>
<feature type="transmembrane region" description="Helical" evidence="1">
    <location>
        <begin position="165"/>
        <end position="187"/>
    </location>
</feature>
<gene>
    <name evidence="3" type="ORF">CAB88_04805</name>
</gene>
<keyword evidence="4" id="KW-1185">Reference proteome</keyword>
<reference evidence="3 4" key="1">
    <citation type="submission" date="2017-04" db="EMBL/GenBank/DDBJ databases">
        <title>Complete Genome Sequence of Bacillus thuringiensis type Strain ATCC 10792.</title>
        <authorList>
            <person name="Oh D.-H."/>
            <person name="Park B.-J."/>
            <person name="Shuai W."/>
            <person name="Chelliah R."/>
        </authorList>
    </citation>
    <scope>NUCLEOTIDE SEQUENCE [LARGE SCALE GENOMIC DNA]</scope>
    <source>
        <strain evidence="3 4">ATCC 10792</strain>
    </source>
</reference>
<dbReference type="NCBIfam" id="NF038403">
    <property type="entry name" value="perm_prefix_1"/>
    <property type="match status" value="1"/>
</dbReference>
<dbReference type="EMBL" id="CP021061">
    <property type="protein sequence ID" value="ARP56440.1"/>
    <property type="molecule type" value="Genomic_DNA"/>
</dbReference>
<dbReference type="AlphaFoldDB" id="A0A1W6WIV7"/>
<keyword evidence="1" id="KW-0472">Membrane</keyword>
<feature type="transmembrane region" description="Helical" evidence="1">
    <location>
        <begin position="221"/>
        <end position="244"/>
    </location>
</feature>
<sequence>MSEFDEYIKSILAYSELSDIEQDELFLEMYDHLNSLKEEYMEQGMNEKEAIYKAIQSFGESKVIGVEINKSVYEVPRPLKVLSKILCIPYIIICFIVFLGTFISTSTFDSVRSLTGGGTVYHPIEFWQQFLHISDLETLLQLFGITLWQVKDFIAHPGPWGNSTYWLSVLQHIILVVPFGFFVPVLINKVTNYKKARKWYVMTFLVWEILHLLTLSDVFDVWRITINMLGASVGYLLFISIMQLDNKFRVMRKKIFEI</sequence>
<dbReference type="InterPro" id="IPR006976">
    <property type="entry name" value="VanZ-like"/>
</dbReference>
<feature type="transmembrane region" description="Helical" evidence="1">
    <location>
        <begin position="85"/>
        <end position="104"/>
    </location>
</feature>